<dbReference type="GO" id="GO:0006567">
    <property type="term" value="P:L-threonine catabolic process"/>
    <property type="evidence" value="ECO:0007669"/>
    <property type="project" value="TreeGrafter"/>
</dbReference>
<dbReference type="Proteomes" id="UP000663879">
    <property type="component" value="Unassembled WGS sequence"/>
</dbReference>
<dbReference type="AlphaFoldDB" id="A0A813VVF1"/>
<dbReference type="GO" id="GO:0003941">
    <property type="term" value="F:L-serine ammonia-lyase activity"/>
    <property type="evidence" value="ECO:0007669"/>
    <property type="project" value="TreeGrafter"/>
</dbReference>
<dbReference type="CDD" id="cd01562">
    <property type="entry name" value="Thr-dehyd"/>
    <property type="match status" value="1"/>
</dbReference>
<dbReference type="EMBL" id="CAJNOC010001251">
    <property type="protein sequence ID" value="CAF0848659.1"/>
    <property type="molecule type" value="Genomic_DNA"/>
</dbReference>
<dbReference type="OrthoDB" id="4418812at2759"/>
<comment type="similarity">
    <text evidence="2">Belongs to the serine/threonine dehydratase family.</text>
</comment>
<dbReference type="Gene3D" id="3.40.50.1100">
    <property type="match status" value="2"/>
</dbReference>
<accession>A0A813VVF1</accession>
<dbReference type="GO" id="GO:0009097">
    <property type="term" value="P:isoleucine biosynthetic process"/>
    <property type="evidence" value="ECO:0007669"/>
    <property type="project" value="TreeGrafter"/>
</dbReference>
<evidence type="ECO:0000256" key="5">
    <source>
        <dbReference type="ARBA" id="ARBA00041766"/>
    </source>
</evidence>
<dbReference type="SUPFAM" id="SSF53686">
    <property type="entry name" value="Tryptophan synthase beta subunit-like PLP-dependent enzymes"/>
    <property type="match status" value="1"/>
</dbReference>
<keyword evidence="3" id="KW-0663">Pyridoxal phosphate</keyword>
<dbReference type="InterPro" id="IPR001926">
    <property type="entry name" value="TrpB-like_PALP"/>
</dbReference>
<evidence type="ECO:0000313" key="9">
    <source>
        <dbReference type="Proteomes" id="UP000663879"/>
    </source>
</evidence>
<evidence type="ECO:0000256" key="3">
    <source>
        <dbReference type="ARBA" id="ARBA00022898"/>
    </source>
</evidence>
<dbReference type="Pfam" id="PF00291">
    <property type="entry name" value="PALP"/>
    <property type="match status" value="1"/>
</dbReference>
<dbReference type="PANTHER" id="PTHR48078:SF19">
    <property type="entry name" value="ACT DOMAIN-CONTAINING PROTEIN"/>
    <property type="match status" value="1"/>
</dbReference>
<evidence type="ECO:0000259" key="7">
    <source>
        <dbReference type="Pfam" id="PF00291"/>
    </source>
</evidence>
<protein>
    <recommendedName>
        <fullName evidence="5">L-serine deaminase</fullName>
    </recommendedName>
    <alternativeName>
        <fullName evidence="6">L-threonine dehydratase</fullName>
    </alternativeName>
</protein>
<comment type="cofactor">
    <cofactor evidence="1">
        <name>pyridoxal 5'-phosphate</name>
        <dbReference type="ChEBI" id="CHEBI:597326"/>
    </cofactor>
</comment>
<dbReference type="CDD" id="cd04886">
    <property type="entry name" value="ACT_ThrD-II-like"/>
    <property type="match status" value="1"/>
</dbReference>
<comment type="caution">
    <text evidence="8">The sequence shown here is derived from an EMBL/GenBank/DDBJ whole genome shotgun (WGS) entry which is preliminary data.</text>
</comment>
<gene>
    <name evidence="8" type="ORF">OXX778_LOCUS8832</name>
</gene>
<proteinExistence type="inferred from homology"/>
<dbReference type="PANTHER" id="PTHR48078">
    <property type="entry name" value="THREONINE DEHYDRATASE, MITOCHONDRIAL-RELATED"/>
    <property type="match status" value="1"/>
</dbReference>
<dbReference type="FunFam" id="3.40.50.1100:FF:000007">
    <property type="entry name" value="L-threonine dehydratase catabolic TdcB"/>
    <property type="match status" value="1"/>
</dbReference>
<evidence type="ECO:0000256" key="2">
    <source>
        <dbReference type="ARBA" id="ARBA00010869"/>
    </source>
</evidence>
<dbReference type="InterPro" id="IPR050147">
    <property type="entry name" value="Ser/Thr_Dehydratase"/>
</dbReference>
<dbReference type="InterPro" id="IPR036052">
    <property type="entry name" value="TrpB-like_PALP_sf"/>
</dbReference>
<keyword evidence="4" id="KW-0456">Lyase</keyword>
<organism evidence="8 9">
    <name type="scientific">Brachionus calyciflorus</name>
    <dbReference type="NCBI Taxonomy" id="104777"/>
    <lineage>
        <taxon>Eukaryota</taxon>
        <taxon>Metazoa</taxon>
        <taxon>Spiralia</taxon>
        <taxon>Gnathifera</taxon>
        <taxon>Rotifera</taxon>
        <taxon>Eurotatoria</taxon>
        <taxon>Monogononta</taxon>
        <taxon>Pseudotrocha</taxon>
        <taxon>Ploima</taxon>
        <taxon>Brachionidae</taxon>
        <taxon>Brachionus</taxon>
    </lineage>
</organism>
<name>A0A813VVF1_9BILA</name>
<evidence type="ECO:0000313" key="8">
    <source>
        <dbReference type="EMBL" id="CAF0848659.1"/>
    </source>
</evidence>
<sequence>MDSKHDIKEQFLNTPTTVNSHSVEDLNVDFKEHLYVDRLNYLREEISKLNIKELEITQDDLIDKFCDPENPVPIKFNDISAAAYRIKGGVEVTPCTRSHMSALTGMEIFFKKDFLQYTGSFKERGARYALLSLSKEQKVNGVIAASAGNHAQALCYHGKLLKIPVVVVMPKIAPIMKVSNCRSYGAIVVIEGTNISEAKTYALKLSKMLNLMYINGYDHPDILAGQGTMALEIIEQVPNVDAIVVPTGGAGLLAGITVAAKYMNPDIMIISAESERCASFYNSMINGKPTFTKPESTLADGLAVPLVGVNSYASAHKLVDKCVRVKEEFIAIAILRLLELEKAVVEGAGACGFAAIVQGLLPELKGKRVVIPLCGGNIDTSILGRVLERALVADGRLIKIWVTILDRPGGLTEFCKLISSNGASIKDIAHERAWLKDDIFSVQVQGVLEVENSEKARELEMKLRSKYENVVMAPYGGF</sequence>
<evidence type="ECO:0000256" key="1">
    <source>
        <dbReference type="ARBA" id="ARBA00001933"/>
    </source>
</evidence>
<feature type="domain" description="Tryptophan synthase beta chain-like PALP" evidence="7">
    <location>
        <begin position="87"/>
        <end position="375"/>
    </location>
</feature>
<evidence type="ECO:0000256" key="4">
    <source>
        <dbReference type="ARBA" id="ARBA00023239"/>
    </source>
</evidence>
<reference evidence="8" key="1">
    <citation type="submission" date="2021-02" db="EMBL/GenBank/DDBJ databases">
        <authorList>
            <person name="Nowell W R."/>
        </authorList>
    </citation>
    <scope>NUCLEOTIDE SEQUENCE</scope>
    <source>
        <strain evidence="8">Ploen Becks lab</strain>
    </source>
</reference>
<dbReference type="GO" id="GO:0006565">
    <property type="term" value="P:L-serine catabolic process"/>
    <property type="evidence" value="ECO:0007669"/>
    <property type="project" value="TreeGrafter"/>
</dbReference>
<dbReference type="GO" id="GO:0004794">
    <property type="term" value="F:threonine deaminase activity"/>
    <property type="evidence" value="ECO:0007669"/>
    <property type="project" value="TreeGrafter"/>
</dbReference>
<evidence type="ECO:0000256" key="6">
    <source>
        <dbReference type="ARBA" id="ARBA00042605"/>
    </source>
</evidence>
<keyword evidence="9" id="KW-1185">Reference proteome</keyword>
<dbReference type="InterPro" id="IPR044561">
    <property type="entry name" value="ACT_ThrD-II-like"/>
</dbReference>